<protein>
    <submittedName>
        <fullName evidence="2">Uncharacterized protein</fullName>
    </submittedName>
</protein>
<evidence type="ECO:0000256" key="1">
    <source>
        <dbReference type="SAM" id="Phobius"/>
    </source>
</evidence>
<gene>
    <name evidence="2" type="ORF">CA606_17210</name>
</gene>
<evidence type="ECO:0000313" key="2">
    <source>
        <dbReference type="EMBL" id="ATC33926.1"/>
    </source>
</evidence>
<dbReference type="Proteomes" id="UP000217311">
    <property type="component" value="Chromosome"/>
</dbReference>
<reference evidence="3" key="1">
    <citation type="submission" date="2017-09" db="EMBL/GenBank/DDBJ databases">
        <title>Genome evolution observed in wild isolates of Caulobacter crescentus.</title>
        <authorList>
            <person name="Ely B."/>
            <person name="Wilson K."/>
            <person name="Scott D."/>
        </authorList>
    </citation>
    <scope>NUCLEOTIDE SEQUENCE [LARGE SCALE GENOMIC DNA]</scope>
    <source>
        <strain evidence="3">CB13b1a</strain>
    </source>
</reference>
<organism evidence="2 3">
    <name type="scientific">Caulobacter vibrioides</name>
    <name type="common">Caulobacter crescentus</name>
    <dbReference type="NCBI Taxonomy" id="155892"/>
    <lineage>
        <taxon>Bacteria</taxon>
        <taxon>Pseudomonadati</taxon>
        <taxon>Pseudomonadota</taxon>
        <taxon>Alphaproteobacteria</taxon>
        <taxon>Caulobacterales</taxon>
        <taxon>Caulobacteraceae</taxon>
        <taxon>Caulobacter</taxon>
    </lineage>
</organism>
<keyword evidence="1" id="KW-0472">Membrane</keyword>
<sequence>MAYISYDQAVRATTRRPLRRLAWGRLLALAATVGLWVGLIAVIRAIL</sequence>
<keyword evidence="1" id="KW-0812">Transmembrane</keyword>
<dbReference type="EMBL" id="CP023315">
    <property type="protein sequence ID" value="ATC33926.1"/>
    <property type="molecule type" value="Genomic_DNA"/>
</dbReference>
<keyword evidence="1" id="KW-1133">Transmembrane helix</keyword>
<evidence type="ECO:0000313" key="3">
    <source>
        <dbReference type="Proteomes" id="UP000217311"/>
    </source>
</evidence>
<dbReference type="RefSeq" id="WP_096053285.1">
    <property type="nucleotide sequence ID" value="NZ_CP023315.3"/>
</dbReference>
<dbReference type="AlphaFoldDB" id="A0A290MPB3"/>
<name>A0A290MPB3_CAUVI</name>
<proteinExistence type="predicted"/>
<feature type="transmembrane region" description="Helical" evidence="1">
    <location>
        <begin position="21"/>
        <end position="46"/>
    </location>
</feature>
<accession>A0A290MPB3</accession>